<dbReference type="InterPro" id="IPR021838">
    <property type="entry name" value="DUF3431"/>
</dbReference>
<dbReference type="Proteomes" id="UP000308133">
    <property type="component" value="Unassembled WGS sequence"/>
</dbReference>
<comment type="caution">
    <text evidence="1">The sequence shown here is derived from an EMBL/GenBank/DDBJ whole genome shotgun (WGS) entry which is preliminary data.</text>
</comment>
<dbReference type="AlphaFoldDB" id="A0A4U7BGI0"/>
<dbReference type="PANTHER" id="PTHR37490">
    <property type="entry name" value="EXPRESSED PROTEIN"/>
    <property type="match status" value="1"/>
</dbReference>
<proteinExistence type="predicted"/>
<evidence type="ECO:0000313" key="1">
    <source>
        <dbReference type="EMBL" id="TKX27317.1"/>
    </source>
</evidence>
<gene>
    <name evidence="1" type="ORF">C1H76_0154</name>
</gene>
<name>A0A4U7BGI0_9PEZI</name>
<sequence>MASVKSSKVGWVDEELEDLVAPNGPFEKAIYVADDRTAPLHPIRNKGHEATIYLSYIIDNYDKLPDVSIFVHPDRWTWHNNELMDNDLAGMIRYLKPEKVVRDGYVNLRCHWIPGCPDWIHPHEGAKENMQKHEERAISERWKEIFPLDEMLQVLSQPCCAQFALSKDRIRAIPKQRYLYLRSWILRTPLEDYRSGRVFEYLWQYIFTGNGVVCPAMHVCYCEAYGICFDGEEQFDKWFELRYQKTEVESRIRKLQGKPVKDETDHGTSSHRQLIELGDGASVKDMQAAVTALQSEMKKLRDEAFLRGQP</sequence>
<evidence type="ECO:0000313" key="2">
    <source>
        <dbReference type="Proteomes" id="UP000308133"/>
    </source>
</evidence>
<protein>
    <submittedName>
        <fullName evidence="1">Uncharacterized protein</fullName>
    </submittedName>
</protein>
<accession>A0A4U7BGI0</accession>
<dbReference type="EMBL" id="PTQR01000004">
    <property type="protein sequence ID" value="TKX27317.1"/>
    <property type="molecule type" value="Genomic_DNA"/>
</dbReference>
<dbReference type="PANTHER" id="PTHR37490:SF3">
    <property type="entry name" value="DUF3431 DOMAIN CONTAINING PROTEIN"/>
    <property type="match status" value="1"/>
</dbReference>
<reference evidence="1 2" key="1">
    <citation type="submission" date="2018-02" db="EMBL/GenBank/DDBJ databases">
        <title>Draft genome sequences of Elsinoe sp., causing black scab on jojoba.</title>
        <authorList>
            <person name="Stodart B."/>
            <person name="Jeffress S."/>
            <person name="Ash G."/>
            <person name="Arun Chinnappa K."/>
        </authorList>
    </citation>
    <scope>NUCLEOTIDE SEQUENCE [LARGE SCALE GENOMIC DNA]</scope>
    <source>
        <strain evidence="1 2">Hillstone_2</strain>
    </source>
</reference>
<organism evidence="1 2">
    <name type="scientific">Elsinoe australis</name>
    <dbReference type="NCBI Taxonomy" id="40998"/>
    <lineage>
        <taxon>Eukaryota</taxon>
        <taxon>Fungi</taxon>
        <taxon>Dikarya</taxon>
        <taxon>Ascomycota</taxon>
        <taxon>Pezizomycotina</taxon>
        <taxon>Dothideomycetes</taxon>
        <taxon>Dothideomycetidae</taxon>
        <taxon>Myriangiales</taxon>
        <taxon>Elsinoaceae</taxon>
        <taxon>Elsinoe</taxon>
    </lineage>
</organism>
<dbReference type="Pfam" id="PF11913">
    <property type="entry name" value="DUF3431"/>
    <property type="match status" value="1"/>
</dbReference>